<protein>
    <recommendedName>
        <fullName evidence="3">Lipoprotein</fullName>
    </recommendedName>
</protein>
<sequence length="162" mass="18078">MNNKKIFTLVMILLLLITLVTGCSQEKSSVNQIAPLDKNKISVMSISRGNSVTKEFADKKQIETLLDHLNGIKFSKMSIKQEEEVLDKGKTLNMDTTYVIQLMENKQGIAKAEIAVISEKELILADSETMRSTRTVSYMNQSDDSSLNAVKEICSLAKKAME</sequence>
<dbReference type="RefSeq" id="WP_092333323.1">
    <property type="nucleotide sequence ID" value="NZ_FNCP01000011.1"/>
</dbReference>
<dbReference type="PROSITE" id="PS51257">
    <property type="entry name" value="PROKAR_LIPOPROTEIN"/>
    <property type="match status" value="1"/>
</dbReference>
<keyword evidence="2" id="KW-1185">Reference proteome</keyword>
<evidence type="ECO:0000313" key="1">
    <source>
        <dbReference type="EMBL" id="SDH25047.1"/>
    </source>
</evidence>
<name>A0A1G8AVX0_9FIRM</name>
<proteinExistence type="predicted"/>
<dbReference type="OrthoDB" id="1797331at2"/>
<accession>A0A1G8AVX0</accession>
<evidence type="ECO:0008006" key="3">
    <source>
        <dbReference type="Google" id="ProtNLM"/>
    </source>
</evidence>
<dbReference type="EMBL" id="FNCP01000011">
    <property type="protein sequence ID" value="SDH25047.1"/>
    <property type="molecule type" value="Genomic_DNA"/>
</dbReference>
<evidence type="ECO:0000313" key="2">
    <source>
        <dbReference type="Proteomes" id="UP000198656"/>
    </source>
</evidence>
<organism evidence="1 2">
    <name type="scientific">Desulfosporosinus hippei DSM 8344</name>
    <dbReference type="NCBI Taxonomy" id="1121419"/>
    <lineage>
        <taxon>Bacteria</taxon>
        <taxon>Bacillati</taxon>
        <taxon>Bacillota</taxon>
        <taxon>Clostridia</taxon>
        <taxon>Eubacteriales</taxon>
        <taxon>Desulfitobacteriaceae</taxon>
        <taxon>Desulfosporosinus</taxon>
    </lineage>
</organism>
<dbReference type="Proteomes" id="UP000198656">
    <property type="component" value="Unassembled WGS sequence"/>
</dbReference>
<dbReference type="AlphaFoldDB" id="A0A1G8AVX0"/>
<gene>
    <name evidence="1" type="ORF">SAMN05443529_111135</name>
</gene>
<reference evidence="2" key="1">
    <citation type="submission" date="2016-10" db="EMBL/GenBank/DDBJ databases">
        <authorList>
            <person name="Varghese N."/>
            <person name="Submissions S."/>
        </authorList>
    </citation>
    <scope>NUCLEOTIDE SEQUENCE [LARGE SCALE GENOMIC DNA]</scope>
    <source>
        <strain evidence="2">DSM 8344</strain>
    </source>
</reference>